<feature type="compositionally biased region" description="Basic and acidic residues" evidence="1">
    <location>
        <begin position="61"/>
        <end position="70"/>
    </location>
</feature>
<accession>A0A4Z2GBP8</accession>
<organism evidence="2 3">
    <name type="scientific">Liparis tanakae</name>
    <name type="common">Tanaka's snailfish</name>
    <dbReference type="NCBI Taxonomy" id="230148"/>
    <lineage>
        <taxon>Eukaryota</taxon>
        <taxon>Metazoa</taxon>
        <taxon>Chordata</taxon>
        <taxon>Craniata</taxon>
        <taxon>Vertebrata</taxon>
        <taxon>Euteleostomi</taxon>
        <taxon>Actinopterygii</taxon>
        <taxon>Neopterygii</taxon>
        <taxon>Teleostei</taxon>
        <taxon>Neoteleostei</taxon>
        <taxon>Acanthomorphata</taxon>
        <taxon>Eupercaria</taxon>
        <taxon>Perciformes</taxon>
        <taxon>Cottioidei</taxon>
        <taxon>Cottales</taxon>
        <taxon>Liparidae</taxon>
        <taxon>Liparis</taxon>
    </lineage>
</organism>
<comment type="caution">
    <text evidence="2">The sequence shown here is derived from an EMBL/GenBank/DDBJ whole genome shotgun (WGS) entry which is preliminary data.</text>
</comment>
<feature type="region of interest" description="Disordered" evidence="1">
    <location>
        <begin position="1"/>
        <end position="80"/>
    </location>
</feature>
<reference evidence="2 3" key="1">
    <citation type="submission" date="2019-03" db="EMBL/GenBank/DDBJ databases">
        <title>First draft genome of Liparis tanakae, snailfish: a comprehensive survey of snailfish specific genes.</title>
        <authorList>
            <person name="Kim W."/>
            <person name="Song I."/>
            <person name="Jeong J.-H."/>
            <person name="Kim D."/>
            <person name="Kim S."/>
            <person name="Ryu S."/>
            <person name="Song J.Y."/>
            <person name="Lee S.K."/>
        </authorList>
    </citation>
    <scope>NUCLEOTIDE SEQUENCE [LARGE SCALE GENOMIC DNA]</scope>
    <source>
        <tissue evidence="2">Muscle</tissue>
    </source>
</reference>
<sequence length="163" mass="17553">MTSPSLNCSTSSSNTASFMAGANSRPRGPEKERGDGVLRREVLLSKAVRPPPPSTASRPRRGSEPREDATPSRPACETEEWGFKGRFSGRTIEEETVTHSVVPLALLSDWLVQVLLAAVAEALDGLGDAAQRAVDLIRVHVLRVVLHHATGHTDTGTHRDVNT</sequence>
<evidence type="ECO:0000313" key="3">
    <source>
        <dbReference type="Proteomes" id="UP000314294"/>
    </source>
</evidence>
<evidence type="ECO:0000256" key="1">
    <source>
        <dbReference type="SAM" id="MobiDB-lite"/>
    </source>
</evidence>
<feature type="compositionally biased region" description="Basic and acidic residues" evidence="1">
    <location>
        <begin position="27"/>
        <end position="43"/>
    </location>
</feature>
<dbReference type="EMBL" id="SRLO01000632">
    <property type="protein sequence ID" value="TNN50052.1"/>
    <property type="molecule type" value="Genomic_DNA"/>
</dbReference>
<feature type="compositionally biased region" description="Low complexity" evidence="1">
    <location>
        <begin position="1"/>
        <end position="17"/>
    </location>
</feature>
<dbReference type="Proteomes" id="UP000314294">
    <property type="component" value="Unassembled WGS sequence"/>
</dbReference>
<gene>
    <name evidence="2" type="ORF">EYF80_039730</name>
</gene>
<protein>
    <submittedName>
        <fullName evidence="2">Uncharacterized protein</fullName>
    </submittedName>
</protein>
<evidence type="ECO:0000313" key="2">
    <source>
        <dbReference type="EMBL" id="TNN50052.1"/>
    </source>
</evidence>
<keyword evidence="3" id="KW-1185">Reference proteome</keyword>
<dbReference type="AlphaFoldDB" id="A0A4Z2GBP8"/>
<proteinExistence type="predicted"/>
<name>A0A4Z2GBP8_9TELE</name>